<dbReference type="AlphaFoldDB" id="A0A8J3MS03"/>
<name>A0A8J3MS03_9CHLR</name>
<keyword evidence="2" id="KW-1185">Reference proteome</keyword>
<gene>
    <name evidence="1" type="ORF">KSX_22760</name>
</gene>
<evidence type="ECO:0000313" key="1">
    <source>
        <dbReference type="EMBL" id="GHO44113.1"/>
    </source>
</evidence>
<evidence type="ECO:0000313" key="2">
    <source>
        <dbReference type="Proteomes" id="UP000612362"/>
    </source>
</evidence>
<sequence length="51" mass="5669">MTVKGLMHAPPPDAMVKDILTLGNWPFPLLDSIIEFPVIRPNGTLITTPWL</sequence>
<accession>A0A8J3MS03</accession>
<reference evidence="1" key="1">
    <citation type="submission" date="2020-10" db="EMBL/GenBank/DDBJ databases">
        <title>Taxonomic study of unclassified bacteria belonging to the class Ktedonobacteria.</title>
        <authorList>
            <person name="Yabe S."/>
            <person name="Wang C.M."/>
            <person name="Zheng Y."/>
            <person name="Sakai Y."/>
            <person name="Cavaletti L."/>
            <person name="Monciardini P."/>
            <person name="Donadio S."/>
        </authorList>
    </citation>
    <scope>NUCLEOTIDE SEQUENCE</scope>
    <source>
        <strain evidence="1">SOSP1-1</strain>
    </source>
</reference>
<dbReference type="EMBL" id="BNJF01000001">
    <property type="protein sequence ID" value="GHO44113.1"/>
    <property type="molecule type" value="Genomic_DNA"/>
</dbReference>
<dbReference type="Proteomes" id="UP000612362">
    <property type="component" value="Unassembled WGS sequence"/>
</dbReference>
<comment type="caution">
    <text evidence="1">The sequence shown here is derived from an EMBL/GenBank/DDBJ whole genome shotgun (WGS) entry which is preliminary data.</text>
</comment>
<organism evidence="1 2">
    <name type="scientific">Ktedonospora formicarum</name>
    <dbReference type="NCBI Taxonomy" id="2778364"/>
    <lineage>
        <taxon>Bacteria</taxon>
        <taxon>Bacillati</taxon>
        <taxon>Chloroflexota</taxon>
        <taxon>Ktedonobacteria</taxon>
        <taxon>Ktedonobacterales</taxon>
        <taxon>Ktedonobacteraceae</taxon>
        <taxon>Ktedonospora</taxon>
    </lineage>
</organism>
<proteinExistence type="predicted"/>
<protein>
    <submittedName>
        <fullName evidence="1">Uncharacterized protein</fullName>
    </submittedName>
</protein>